<dbReference type="Proteomes" id="UP000763557">
    <property type="component" value="Unassembled WGS sequence"/>
</dbReference>
<evidence type="ECO:0000313" key="2">
    <source>
        <dbReference type="EMBL" id="NRN64450.1"/>
    </source>
</evidence>
<reference evidence="2 3" key="1">
    <citation type="submission" date="2020-01" db="EMBL/GenBank/DDBJ databases">
        <title>Kibdelosporangium persica a novel Actinomycetes from a hot desert in Iran.</title>
        <authorList>
            <person name="Safaei N."/>
            <person name="Zaburannyi N."/>
            <person name="Mueller R."/>
            <person name="Wink J."/>
        </authorList>
    </citation>
    <scope>NUCLEOTIDE SEQUENCE [LARGE SCALE GENOMIC DNA]</scope>
    <source>
        <strain evidence="2 3">4NS15</strain>
    </source>
</reference>
<protein>
    <submittedName>
        <fullName evidence="2">Uncharacterized protein</fullName>
    </submittedName>
</protein>
<gene>
    <name evidence="2" type="ORF">GC106_16560</name>
</gene>
<evidence type="ECO:0000313" key="3">
    <source>
        <dbReference type="Proteomes" id="UP000763557"/>
    </source>
</evidence>
<proteinExistence type="predicted"/>
<dbReference type="InterPro" id="IPR045684">
    <property type="entry name" value="DUF6191"/>
</dbReference>
<dbReference type="Pfam" id="PF19690">
    <property type="entry name" value="DUF6191"/>
    <property type="match status" value="1"/>
</dbReference>
<dbReference type="RefSeq" id="WP_312872541.1">
    <property type="nucleotide sequence ID" value="NZ_CBCSGW010000038.1"/>
</dbReference>
<name>A0ABX2EZH0_9PSEU</name>
<sequence>METALALSGPAAVLLLVLVGSWELIRQKRRKQSGTPLAETYINEFTAMFYGTKRNELEHRDTVSMMREEDAQGAPPSGVDLDKGTVVLPVTRSRRSANPGGPGKSGSS</sequence>
<organism evidence="2 3">
    <name type="scientific">Kibdelosporangium persicum</name>
    <dbReference type="NCBI Taxonomy" id="2698649"/>
    <lineage>
        <taxon>Bacteria</taxon>
        <taxon>Bacillati</taxon>
        <taxon>Actinomycetota</taxon>
        <taxon>Actinomycetes</taxon>
        <taxon>Pseudonocardiales</taxon>
        <taxon>Pseudonocardiaceae</taxon>
        <taxon>Kibdelosporangium</taxon>
    </lineage>
</organism>
<dbReference type="EMBL" id="JAAATY010000003">
    <property type="protein sequence ID" value="NRN64450.1"/>
    <property type="molecule type" value="Genomic_DNA"/>
</dbReference>
<evidence type="ECO:0000256" key="1">
    <source>
        <dbReference type="SAM" id="MobiDB-lite"/>
    </source>
</evidence>
<accession>A0ABX2EZH0</accession>
<keyword evidence="3" id="KW-1185">Reference proteome</keyword>
<comment type="caution">
    <text evidence="2">The sequence shown here is derived from an EMBL/GenBank/DDBJ whole genome shotgun (WGS) entry which is preliminary data.</text>
</comment>
<feature type="region of interest" description="Disordered" evidence="1">
    <location>
        <begin position="67"/>
        <end position="108"/>
    </location>
</feature>